<dbReference type="HOGENOM" id="CLU_058671_3_1_1"/>
<dbReference type="EMBL" id="CM000157">
    <property type="protein sequence ID" value="EDW87301.2"/>
    <property type="molecule type" value="Genomic_DNA"/>
</dbReference>
<dbReference type="PANTHER" id="PTHR23291">
    <property type="entry name" value="BAX INHIBITOR-RELATED"/>
    <property type="match status" value="1"/>
</dbReference>
<dbReference type="InterPro" id="IPR006214">
    <property type="entry name" value="Bax_inhibitor_1-related"/>
</dbReference>
<evidence type="ECO:0000313" key="6">
    <source>
        <dbReference type="EMBL" id="EDW87301.2"/>
    </source>
</evidence>
<keyword evidence="3 5" id="KW-1133">Transmembrane helix</keyword>
<keyword evidence="7" id="KW-1185">Reference proteome</keyword>
<evidence type="ECO:0000256" key="2">
    <source>
        <dbReference type="ARBA" id="ARBA00022692"/>
    </source>
</evidence>
<evidence type="ECO:0000256" key="4">
    <source>
        <dbReference type="ARBA" id="ARBA00023136"/>
    </source>
</evidence>
<comment type="similarity">
    <text evidence="5">Belongs to the BI1 family.</text>
</comment>
<accession>B4P3N4</accession>
<dbReference type="KEGG" id="dya:Dyak_GE15302"/>
<evidence type="ECO:0000313" key="7">
    <source>
        <dbReference type="Proteomes" id="UP000002282"/>
    </source>
</evidence>
<reference evidence="6 7" key="2">
    <citation type="journal article" date="2007" name="PLoS Biol.">
        <title>Principles of genome evolution in the Drosophila melanogaster species group.</title>
        <authorList>
            <person name="Ranz J.M."/>
            <person name="Maurin D."/>
            <person name="Chan Y.S."/>
            <person name="von Grotthuss M."/>
            <person name="Hillier L.W."/>
            <person name="Roote J."/>
            <person name="Ashburner M."/>
            <person name="Bergman C.M."/>
        </authorList>
    </citation>
    <scope>NUCLEOTIDE SEQUENCE [LARGE SCALE GENOMIC DNA]</scope>
    <source>
        <strain evidence="7">Tai18E2 / Tucson 14021-0261.01</strain>
    </source>
</reference>
<feature type="transmembrane region" description="Helical" evidence="5">
    <location>
        <begin position="21"/>
        <end position="45"/>
    </location>
</feature>
<reference evidence="6 7" key="1">
    <citation type="journal article" date="2007" name="Nature">
        <title>Evolution of genes and genomes on the Drosophila phylogeny.</title>
        <authorList>
            <consortium name="Drosophila 12 Genomes Consortium"/>
            <person name="Clark A.G."/>
            <person name="Eisen M.B."/>
            <person name="Smith D.R."/>
            <person name="Bergman C.M."/>
            <person name="Oliver B."/>
            <person name="Markow T.A."/>
            <person name="Kaufman T.C."/>
            <person name="Kellis M."/>
            <person name="Gelbart W."/>
            <person name="Iyer V.N."/>
            <person name="Pollard D.A."/>
            <person name="Sackton T.B."/>
            <person name="Larracuente A.M."/>
            <person name="Singh N.D."/>
            <person name="Abad J.P."/>
            <person name="Abt D.N."/>
            <person name="Adryan B."/>
            <person name="Aguade M."/>
            <person name="Akashi H."/>
            <person name="Anderson W.W."/>
            <person name="Aquadro C.F."/>
            <person name="Ardell D.H."/>
            <person name="Arguello R."/>
            <person name="Artieri C.G."/>
            <person name="Barbash D.A."/>
            <person name="Barker D."/>
            <person name="Barsanti P."/>
            <person name="Batterham P."/>
            <person name="Batzoglou S."/>
            <person name="Begun D."/>
            <person name="Bhutkar A."/>
            <person name="Blanco E."/>
            <person name="Bosak S.A."/>
            <person name="Bradley R.K."/>
            <person name="Brand A.D."/>
            <person name="Brent M.R."/>
            <person name="Brooks A.N."/>
            <person name="Brown R.H."/>
            <person name="Butlin R.K."/>
            <person name="Caggese C."/>
            <person name="Calvi B.R."/>
            <person name="Bernardo de Carvalho A."/>
            <person name="Caspi A."/>
            <person name="Castrezana S."/>
            <person name="Celniker S.E."/>
            <person name="Chang J.L."/>
            <person name="Chapple C."/>
            <person name="Chatterji S."/>
            <person name="Chinwalla A."/>
            <person name="Civetta A."/>
            <person name="Clifton S.W."/>
            <person name="Comeron J.M."/>
            <person name="Costello J.C."/>
            <person name="Coyne J.A."/>
            <person name="Daub J."/>
            <person name="David R.G."/>
            <person name="Delcher A.L."/>
            <person name="Delehaunty K."/>
            <person name="Do C.B."/>
            <person name="Ebling H."/>
            <person name="Edwards K."/>
            <person name="Eickbush T."/>
            <person name="Evans J.D."/>
            <person name="Filipski A."/>
            <person name="Findeiss S."/>
            <person name="Freyhult E."/>
            <person name="Fulton L."/>
            <person name="Fulton R."/>
            <person name="Garcia A.C."/>
            <person name="Gardiner A."/>
            <person name="Garfield D.A."/>
            <person name="Garvin B.E."/>
            <person name="Gibson G."/>
            <person name="Gilbert D."/>
            <person name="Gnerre S."/>
            <person name="Godfrey J."/>
            <person name="Good R."/>
            <person name="Gotea V."/>
            <person name="Gravely B."/>
            <person name="Greenberg A.J."/>
            <person name="Griffiths-Jones S."/>
            <person name="Gross S."/>
            <person name="Guigo R."/>
            <person name="Gustafson E.A."/>
            <person name="Haerty W."/>
            <person name="Hahn M.W."/>
            <person name="Halligan D.L."/>
            <person name="Halpern A.L."/>
            <person name="Halter G.M."/>
            <person name="Han M.V."/>
            <person name="Heger A."/>
            <person name="Hillier L."/>
            <person name="Hinrichs A.S."/>
            <person name="Holmes I."/>
            <person name="Hoskins R.A."/>
            <person name="Hubisz M.J."/>
            <person name="Hultmark D."/>
            <person name="Huntley M.A."/>
            <person name="Jaffe D.B."/>
            <person name="Jagadeeshan S."/>
            <person name="Jeck W.R."/>
            <person name="Johnson J."/>
            <person name="Jones C.D."/>
            <person name="Jordan W.C."/>
            <person name="Karpen G.H."/>
            <person name="Kataoka E."/>
            <person name="Keightley P.D."/>
            <person name="Kheradpour P."/>
            <person name="Kirkness E.F."/>
            <person name="Koerich L.B."/>
            <person name="Kristiansen K."/>
            <person name="Kudrna D."/>
            <person name="Kulathinal R.J."/>
            <person name="Kumar S."/>
            <person name="Kwok R."/>
            <person name="Lander E."/>
            <person name="Langley C.H."/>
            <person name="Lapoint R."/>
            <person name="Lazzaro B.P."/>
            <person name="Lee S.J."/>
            <person name="Levesque L."/>
            <person name="Li R."/>
            <person name="Lin C.F."/>
            <person name="Lin M.F."/>
            <person name="Lindblad-Toh K."/>
            <person name="Llopart A."/>
            <person name="Long M."/>
            <person name="Low L."/>
            <person name="Lozovsky E."/>
            <person name="Lu J."/>
            <person name="Luo M."/>
            <person name="Machado C.A."/>
            <person name="Makalowski W."/>
            <person name="Marzo M."/>
            <person name="Matsuda M."/>
            <person name="Matzkin L."/>
            <person name="McAllister B."/>
            <person name="McBride C.S."/>
            <person name="McKernan B."/>
            <person name="McKernan K."/>
            <person name="Mendez-Lago M."/>
            <person name="Minx P."/>
            <person name="Mollenhauer M.U."/>
            <person name="Montooth K."/>
            <person name="Mount S.M."/>
            <person name="Mu X."/>
            <person name="Myers E."/>
            <person name="Negre B."/>
            <person name="Newfeld S."/>
            <person name="Nielsen R."/>
            <person name="Noor M.A."/>
            <person name="O'Grady P."/>
            <person name="Pachter L."/>
            <person name="Papaceit M."/>
            <person name="Parisi M.J."/>
            <person name="Parisi M."/>
            <person name="Parts L."/>
            <person name="Pedersen J.S."/>
            <person name="Pesole G."/>
            <person name="Phillippy A.M."/>
            <person name="Ponting C.P."/>
            <person name="Pop M."/>
            <person name="Porcelli D."/>
            <person name="Powell J.R."/>
            <person name="Prohaska S."/>
            <person name="Pruitt K."/>
            <person name="Puig M."/>
            <person name="Quesneville H."/>
            <person name="Ram K.R."/>
            <person name="Rand D."/>
            <person name="Rasmussen M.D."/>
            <person name="Reed L.K."/>
            <person name="Reenan R."/>
            <person name="Reily A."/>
            <person name="Remington K.A."/>
            <person name="Rieger T.T."/>
            <person name="Ritchie M.G."/>
            <person name="Robin C."/>
            <person name="Rogers Y.H."/>
            <person name="Rohde C."/>
            <person name="Rozas J."/>
            <person name="Rubenfield M.J."/>
            <person name="Ruiz A."/>
            <person name="Russo S."/>
            <person name="Salzberg S.L."/>
            <person name="Sanchez-Gracia A."/>
            <person name="Saranga D.J."/>
            <person name="Sato H."/>
            <person name="Schaeffer S.W."/>
            <person name="Schatz M.C."/>
            <person name="Schlenke T."/>
            <person name="Schwartz R."/>
            <person name="Segarra C."/>
            <person name="Singh R.S."/>
            <person name="Sirot L."/>
            <person name="Sirota M."/>
            <person name="Sisneros N.B."/>
            <person name="Smith C.D."/>
            <person name="Smith T.F."/>
            <person name="Spieth J."/>
            <person name="Stage D.E."/>
            <person name="Stark A."/>
            <person name="Stephan W."/>
            <person name="Strausberg R.L."/>
            <person name="Strempel S."/>
            <person name="Sturgill D."/>
            <person name="Sutton G."/>
            <person name="Sutton G.G."/>
            <person name="Tao W."/>
            <person name="Teichmann S."/>
            <person name="Tobari Y.N."/>
            <person name="Tomimura Y."/>
            <person name="Tsolas J.M."/>
            <person name="Valente V.L."/>
            <person name="Venter E."/>
            <person name="Venter J.C."/>
            <person name="Vicario S."/>
            <person name="Vieira F.G."/>
            <person name="Vilella A.J."/>
            <person name="Villasante A."/>
            <person name="Walenz B."/>
            <person name="Wang J."/>
            <person name="Wasserman M."/>
            <person name="Watts T."/>
            <person name="Wilson D."/>
            <person name="Wilson R.K."/>
            <person name="Wing R.A."/>
            <person name="Wolfner M.F."/>
            <person name="Wong A."/>
            <person name="Wong G.K."/>
            <person name="Wu C.I."/>
            <person name="Wu G."/>
            <person name="Yamamoto D."/>
            <person name="Yang H.P."/>
            <person name="Yang S.P."/>
            <person name="Yorke J.A."/>
            <person name="Yoshida K."/>
            <person name="Zdobnov E."/>
            <person name="Zhang P."/>
            <person name="Zhang Y."/>
            <person name="Zimin A.V."/>
            <person name="Baldwin J."/>
            <person name="Abdouelleil A."/>
            <person name="Abdulkadir J."/>
            <person name="Abebe A."/>
            <person name="Abera B."/>
            <person name="Abreu J."/>
            <person name="Acer S.C."/>
            <person name="Aftuck L."/>
            <person name="Alexander A."/>
            <person name="An P."/>
            <person name="Anderson E."/>
            <person name="Anderson S."/>
            <person name="Arachi H."/>
            <person name="Azer M."/>
            <person name="Bachantsang P."/>
            <person name="Barry A."/>
            <person name="Bayul T."/>
            <person name="Berlin A."/>
            <person name="Bessette D."/>
            <person name="Bloom T."/>
            <person name="Blye J."/>
            <person name="Boguslavskiy L."/>
            <person name="Bonnet C."/>
            <person name="Boukhgalter B."/>
            <person name="Bourzgui I."/>
            <person name="Brown A."/>
            <person name="Cahill P."/>
            <person name="Channer S."/>
            <person name="Cheshatsang Y."/>
            <person name="Chuda L."/>
            <person name="Citroen M."/>
            <person name="Collymore A."/>
            <person name="Cooke P."/>
            <person name="Costello M."/>
            <person name="D'Aco K."/>
            <person name="Daza R."/>
            <person name="De Haan G."/>
            <person name="DeGray S."/>
            <person name="DeMaso C."/>
            <person name="Dhargay N."/>
            <person name="Dooley K."/>
            <person name="Dooley E."/>
            <person name="Doricent M."/>
            <person name="Dorje P."/>
            <person name="Dorjee K."/>
            <person name="Dupes A."/>
            <person name="Elong R."/>
            <person name="Falk J."/>
            <person name="Farina A."/>
            <person name="Faro S."/>
            <person name="Ferguson D."/>
            <person name="Fisher S."/>
            <person name="Foley C.D."/>
            <person name="Franke A."/>
            <person name="Friedrich D."/>
            <person name="Gadbois L."/>
            <person name="Gearin G."/>
            <person name="Gearin C.R."/>
            <person name="Giannoukos G."/>
            <person name="Goode T."/>
            <person name="Graham J."/>
            <person name="Grandbois E."/>
            <person name="Grewal S."/>
            <person name="Gyaltsen K."/>
            <person name="Hafez N."/>
            <person name="Hagos B."/>
            <person name="Hall J."/>
            <person name="Henson C."/>
            <person name="Hollinger A."/>
            <person name="Honan T."/>
            <person name="Huard M.D."/>
            <person name="Hughes L."/>
            <person name="Hurhula B."/>
            <person name="Husby M.E."/>
            <person name="Kamat A."/>
            <person name="Kanga B."/>
            <person name="Kashin S."/>
            <person name="Khazanovich D."/>
            <person name="Kisner P."/>
            <person name="Lance K."/>
            <person name="Lara M."/>
            <person name="Lee W."/>
            <person name="Lennon N."/>
            <person name="Letendre F."/>
            <person name="LeVine R."/>
            <person name="Lipovsky A."/>
            <person name="Liu X."/>
            <person name="Liu J."/>
            <person name="Liu S."/>
            <person name="Lokyitsang T."/>
            <person name="Lokyitsang Y."/>
            <person name="Lubonja R."/>
            <person name="Lui A."/>
            <person name="MacDonald P."/>
            <person name="Magnisalis V."/>
            <person name="Maru K."/>
            <person name="Matthews C."/>
            <person name="McCusker W."/>
            <person name="McDonough S."/>
            <person name="Mehta T."/>
            <person name="Meldrim J."/>
            <person name="Meneus L."/>
            <person name="Mihai O."/>
            <person name="Mihalev A."/>
            <person name="Mihova T."/>
            <person name="Mittelman R."/>
            <person name="Mlenga V."/>
            <person name="Montmayeur A."/>
            <person name="Mulrain L."/>
            <person name="Navidi A."/>
            <person name="Naylor J."/>
            <person name="Negash T."/>
            <person name="Nguyen T."/>
            <person name="Nguyen N."/>
            <person name="Nicol R."/>
            <person name="Norbu C."/>
            <person name="Norbu N."/>
            <person name="Novod N."/>
            <person name="O'Neill B."/>
            <person name="Osman S."/>
            <person name="Markiewicz E."/>
            <person name="Oyono O.L."/>
            <person name="Patti C."/>
            <person name="Phunkhang P."/>
            <person name="Pierre F."/>
            <person name="Priest M."/>
            <person name="Raghuraman S."/>
            <person name="Rege F."/>
            <person name="Reyes R."/>
            <person name="Rise C."/>
            <person name="Rogov P."/>
            <person name="Ross K."/>
            <person name="Ryan E."/>
            <person name="Settipalli S."/>
            <person name="Shea T."/>
            <person name="Sherpa N."/>
            <person name="Shi L."/>
            <person name="Shih D."/>
            <person name="Sparrow T."/>
            <person name="Spaulding J."/>
            <person name="Stalker J."/>
            <person name="Stange-Thomann N."/>
            <person name="Stavropoulos S."/>
            <person name="Stone C."/>
            <person name="Strader C."/>
            <person name="Tesfaye S."/>
            <person name="Thomson T."/>
            <person name="Thoulutsang Y."/>
            <person name="Thoulutsang D."/>
            <person name="Topham K."/>
            <person name="Topping I."/>
            <person name="Tsamla T."/>
            <person name="Vassiliev H."/>
            <person name="Vo A."/>
            <person name="Wangchuk T."/>
            <person name="Wangdi T."/>
            <person name="Weiand M."/>
            <person name="Wilkinson J."/>
            <person name="Wilson A."/>
            <person name="Yadav S."/>
            <person name="Young G."/>
            <person name="Yu Q."/>
            <person name="Zembek L."/>
            <person name="Zhong D."/>
            <person name="Zimmer A."/>
            <person name="Zwirko Z."/>
            <person name="Jaffe D.B."/>
            <person name="Alvarez P."/>
            <person name="Brockman W."/>
            <person name="Butler J."/>
            <person name="Chin C."/>
            <person name="Gnerre S."/>
            <person name="Grabherr M."/>
            <person name="Kleber M."/>
            <person name="Mauceli E."/>
            <person name="MacCallum I."/>
        </authorList>
    </citation>
    <scope>NUCLEOTIDE SEQUENCE [LARGE SCALE GENOMIC DNA]</scope>
    <source>
        <strain evidence="7">Tai18E2 / Tucson 14021-0261.01</strain>
    </source>
</reference>
<evidence type="ECO:0000256" key="1">
    <source>
        <dbReference type="ARBA" id="ARBA00004141"/>
    </source>
</evidence>
<dbReference type="Proteomes" id="UP000002282">
    <property type="component" value="Chromosome 2L"/>
</dbReference>
<feature type="transmembrane region" description="Helical" evidence="5">
    <location>
        <begin position="170"/>
        <end position="193"/>
    </location>
</feature>
<keyword evidence="4 5" id="KW-0472">Membrane</keyword>
<feature type="transmembrane region" description="Helical" evidence="5">
    <location>
        <begin position="115"/>
        <end position="133"/>
    </location>
</feature>
<sequence>MCFSNEPREPMHFENARSRRMFITKVLMIVAINLFITMLIMTAVIFNEGARQFFKKYWYIGIIGTCFILLISIIMCLCHPVFRIFPCNYILLIIYVLAHAAMVCCTAVRYHPKLVFMAVGCCAGIMVFLCLFARFAPCDFSGCGIFPFVIALVVLFLGIVSIFYPSVRIVYVGLGVLLFCLYMVIDIQMIIGGKTHENQFEEEDYIIAAMALYTDIIFLFLYLLNLIGLIGDD</sequence>
<feature type="transmembrane region" description="Helical" evidence="5">
    <location>
        <begin position="57"/>
        <end position="77"/>
    </location>
</feature>
<dbReference type="eggNOG" id="KOG2322">
    <property type="taxonomic scope" value="Eukaryota"/>
</dbReference>
<evidence type="ECO:0000256" key="3">
    <source>
        <dbReference type="ARBA" id="ARBA00022989"/>
    </source>
</evidence>
<proteinExistence type="inferred from homology"/>
<dbReference type="Pfam" id="PF01027">
    <property type="entry name" value="Bax1-I"/>
    <property type="match status" value="1"/>
</dbReference>
<evidence type="ECO:0000256" key="5">
    <source>
        <dbReference type="RuleBase" id="RU004379"/>
    </source>
</evidence>
<keyword evidence="2 5" id="KW-0812">Transmembrane</keyword>
<name>B4P3N4_DROYA</name>
<dbReference type="PANTHER" id="PTHR23291:SF47">
    <property type="entry name" value="TRANSMEMBRANE BAX INHIBITOR MOTIF CONTAINING 7"/>
    <property type="match status" value="1"/>
</dbReference>
<feature type="transmembrane region" description="Helical" evidence="5">
    <location>
        <begin position="205"/>
        <end position="230"/>
    </location>
</feature>
<feature type="transmembrane region" description="Helical" evidence="5">
    <location>
        <begin position="145"/>
        <end position="164"/>
    </location>
</feature>
<comment type="subcellular location">
    <subcellularLocation>
        <location evidence="1">Membrane</location>
        <topology evidence="1">Multi-pass membrane protein</topology>
    </subcellularLocation>
</comment>
<dbReference type="OrthoDB" id="7933078at2759"/>
<dbReference type="AlphaFoldDB" id="B4P3N4"/>
<gene>
    <name evidence="6" type="primary">Dyak\GE15302</name>
    <name evidence="6" type="synonym">dyak_GLEANR_1683</name>
    <name evidence="6" type="synonym">GE15302</name>
    <name evidence="6" type="ORF">Dyak_GE15302</name>
</gene>
<protein>
    <submittedName>
        <fullName evidence="6">Uncharacterized protein</fullName>
    </submittedName>
</protein>
<organism evidence="6 7">
    <name type="scientific">Drosophila yakuba</name>
    <name type="common">Fruit fly</name>
    <dbReference type="NCBI Taxonomy" id="7245"/>
    <lineage>
        <taxon>Eukaryota</taxon>
        <taxon>Metazoa</taxon>
        <taxon>Ecdysozoa</taxon>
        <taxon>Arthropoda</taxon>
        <taxon>Hexapoda</taxon>
        <taxon>Insecta</taxon>
        <taxon>Pterygota</taxon>
        <taxon>Neoptera</taxon>
        <taxon>Endopterygota</taxon>
        <taxon>Diptera</taxon>
        <taxon>Brachycera</taxon>
        <taxon>Muscomorpha</taxon>
        <taxon>Ephydroidea</taxon>
        <taxon>Drosophilidae</taxon>
        <taxon>Drosophila</taxon>
        <taxon>Sophophora</taxon>
    </lineage>
</organism>
<feature type="transmembrane region" description="Helical" evidence="5">
    <location>
        <begin position="89"/>
        <end position="109"/>
    </location>
</feature>
<dbReference type="GO" id="GO:0016020">
    <property type="term" value="C:membrane"/>
    <property type="evidence" value="ECO:0007669"/>
    <property type="project" value="UniProtKB-SubCell"/>
</dbReference>